<proteinExistence type="inferred from homology"/>
<dbReference type="RefSeq" id="WP_035615158.1">
    <property type="nucleotide sequence ID" value="NZ_ARYK01000002.1"/>
</dbReference>
<evidence type="ECO:0000256" key="2">
    <source>
        <dbReference type="ARBA" id="ARBA00005811"/>
    </source>
</evidence>
<accession>A0A059FS62</accession>
<name>A0A059FS62_9PROT</name>
<keyword evidence="10" id="KW-1185">Reference proteome</keyword>
<reference evidence="9 10" key="1">
    <citation type="journal article" date="2014" name="Antonie Van Leeuwenhoek">
        <title>Hyphomonas beringensis sp. nov. and Hyphomonas chukchiensis sp. nov., isolated from surface seawater of the Bering Sea and Chukchi Sea.</title>
        <authorList>
            <person name="Li C."/>
            <person name="Lai Q."/>
            <person name="Li G."/>
            <person name="Dong C."/>
            <person name="Wang J."/>
            <person name="Liao Y."/>
            <person name="Shao Z."/>
        </authorList>
    </citation>
    <scope>NUCLEOTIDE SEQUENCE [LARGE SCALE GENOMIC DNA]</scope>
    <source>
        <strain evidence="9 10">MHS-2</strain>
    </source>
</reference>
<keyword evidence="4 7" id="KW-0812">Transmembrane</keyword>
<dbReference type="EMBL" id="ARYK01000002">
    <property type="protein sequence ID" value="KCZ93494.1"/>
    <property type="molecule type" value="Genomic_DNA"/>
</dbReference>
<organism evidence="9 10">
    <name type="scientific">Hyphomonas johnsonii MHS-2</name>
    <dbReference type="NCBI Taxonomy" id="1280950"/>
    <lineage>
        <taxon>Bacteria</taxon>
        <taxon>Pseudomonadati</taxon>
        <taxon>Pseudomonadota</taxon>
        <taxon>Alphaproteobacteria</taxon>
        <taxon>Hyphomonadales</taxon>
        <taxon>Hyphomonadaceae</taxon>
        <taxon>Hyphomonas</taxon>
    </lineage>
</organism>
<dbReference type="PATRIC" id="fig|1280950.3.peg.1321"/>
<dbReference type="Pfam" id="PF02472">
    <property type="entry name" value="ExbD"/>
    <property type="match status" value="1"/>
</dbReference>
<evidence type="ECO:0000313" key="10">
    <source>
        <dbReference type="Proteomes" id="UP000025171"/>
    </source>
</evidence>
<feature type="transmembrane region" description="Helical" evidence="8">
    <location>
        <begin position="21"/>
        <end position="39"/>
    </location>
</feature>
<dbReference type="GO" id="GO:0022857">
    <property type="term" value="F:transmembrane transporter activity"/>
    <property type="evidence" value="ECO:0007669"/>
    <property type="project" value="InterPro"/>
</dbReference>
<dbReference type="Gene3D" id="3.30.420.270">
    <property type="match status" value="1"/>
</dbReference>
<keyword evidence="7" id="KW-0813">Transport</keyword>
<dbReference type="eggNOG" id="COG0848">
    <property type="taxonomic scope" value="Bacteria"/>
</dbReference>
<dbReference type="OrthoDB" id="9798629at2"/>
<evidence type="ECO:0000256" key="1">
    <source>
        <dbReference type="ARBA" id="ARBA00004162"/>
    </source>
</evidence>
<evidence type="ECO:0000256" key="4">
    <source>
        <dbReference type="ARBA" id="ARBA00022692"/>
    </source>
</evidence>
<comment type="subcellular location">
    <subcellularLocation>
        <location evidence="1">Cell membrane</location>
        <topology evidence="1">Single-pass membrane protein</topology>
    </subcellularLocation>
    <subcellularLocation>
        <location evidence="7">Cell membrane</location>
        <topology evidence="7">Single-pass type II membrane protein</topology>
    </subcellularLocation>
</comment>
<dbReference type="GO" id="GO:0005886">
    <property type="term" value="C:plasma membrane"/>
    <property type="evidence" value="ECO:0007669"/>
    <property type="project" value="UniProtKB-SubCell"/>
</dbReference>
<sequence>MKLRAGSDTKRMASIDDRIMPLINIVFLLLIFFLVAGAIREAEPMEVDPPASTAEATSDAAALMIYMSADGRLALGDRVLQGVDLNQALAGALGADPDQPVRIVADKGVEAVKVVEVLEALRAAGSSRVKLTTRLQAAP</sequence>
<comment type="similarity">
    <text evidence="2 7">Belongs to the ExbD/TolR family.</text>
</comment>
<dbReference type="STRING" id="1280950.HJO_06555"/>
<dbReference type="PANTHER" id="PTHR30558">
    <property type="entry name" value="EXBD MEMBRANE COMPONENT OF PMF-DRIVEN MACROMOLECULE IMPORT SYSTEM"/>
    <property type="match status" value="1"/>
</dbReference>
<comment type="caution">
    <text evidence="9">The sequence shown here is derived from an EMBL/GenBank/DDBJ whole genome shotgun (WGS) entry which is preliminary data.</text>
</comment>
<keyword evidence="6 8" id="KW-0472">Membrane</keyword>
<evidence type="ECO:0000256" key="7">
    <source>
        <dbReference type="RuleBase" id="RU003879"/>
    </source>
</evidence>
<dbReference type="InterPro" id="IPR003400">
    <property type="entry name" value="ExbD"/>
</dbReference>
<evidence type="ECO:0000256" key="3">
    <source>
        <dbReference type="ARBA" id="ARBA00022475"/>
    </source>
</evidence>
<keyword evidence="3" id="KW-1003">Cell membrane</keyword>
<dbReference type="AlphaFoldDB" id="A0A059FS62"/>
<keyword evidence="5 8" id="KW-1133">Transmembrane helix</keyword>
<gene>
    <name evidence="9" type="ORF">HJO_06555</name>
</gene>
<dbReference type="Proteomes" id="UP000025171">
    <property type="component" value="Unassembled WGS sequence"/>
</dbReference>
<evidence type="ECO:0000256" key="5">
    <source>
        <dbReference type="ARBA" id="ARBA00022989"/>
    </source>
</evidence>
<evidence type="ECO:0000313" key="9">
    <source>
        <dbReference type="EMBL" id="KCZ93494.1"/>
    </source>
</evidence>
<protein>
    <submittedName>
        <fullName evidence="9">Biopolymertransporter ExbD/TolR</fullName>
    </submittedName>
</protein>
<evidence type="ECO:0000256" key="6">
    <source>
        <dbReference type="ARBA" id="ARBA00023136"/>
    </source>
</evidence>
<evidence type="ECO:0000256" key="8">
    <source>
        <dbReference type="SAM" id="Phobius"/>
    </source>
</evidence>
<keyword evidence="7" id="KW-0653">Protein transport</keyword>
<dbReference type="GO" id="GO:0015031">
    <property type="term" value="P:protein transport"/>
    <property type="evidence" value="ECO:0007669"/>
    <property type="project" value="UniProtKB-KW"/>
</dbReference>